<evidence type="ECO:0000256" key="1">
    <source>
        <dbReference type="PROSITE-ProRule" id="PRU00283"/>
    </source>
</evidence>
<dbReference type="SMART" id="SM00129">
    <property type="entry name" value="KISc"/>
    <property type="match status" value="1"/>
</dbReference>
<evidence type="ECO:0000256" key="2">
    <source>
        <dbReference type="SAM" id="MobiDB-lite"/>
    </source>
</evidence>
<comment type="caution">
    <text evidence="4">The sequence shown here is derived from an EMBL/GenBank/DDBJ whole genome shotgun (WGS) entry which is preliminary data.</text>
</comment>
<keyword evidence="1" id="KW-0505">Motor protein</keyword>
<accession>A0ABP0R873</accession>
<dbReference type="Proteomes" id="UP001642464">
    <property type="component" value="Unassembled WGS sequence"/>
</dbReference>
<reference evidence="4 5" key="1">
    <citation type="submission" date="2024-02" db="EMBL/GenBank/DDBJ databases">
        <authorList>
            <person name="Chen Y."/>
            <person name="Shah S."/>
            <person name="Dougan E. K."/>
            <person name="Thang M."/>
            <person name="Chan C."/>
        </authorList>
    </citation>
    <scope>NUCLEOTIDE SEQUENCE [LARGE SCALE GENOMIC DNA]</scope>
</reference>
<organism evidence="4 5">
    <name type="scientific">Durusdinium trenchii</name>
    <dbReference type="NCBI Taxonomy" id="1381693"/>
    <lineage>
        <taxon>Eukaryota</taxon>
        <taxon>Sar</taxon>
        <taxon>Alveolata</taxon>
        <taxon>Dinophyceae</taxon>
        <taxon>Suessiales</taxon>
        <taxon>Symbiodiniaceae</taxon>
        <taxon>Durusdinium</taxon>
    </lineage>
</organism>
<dbReference type="PANTHER" id="PTHR47972">
    <property type="entry name" value="KINESIN-LIKE PROTEIN KLP-3"/>
    <property type="match status" value="1"/>
</dbReference>
<dbReference type="InterPro" id="IPR027640">
    <property type="entry name" value="Kinesin-like_fam"/>
</dbReference>
<keyword evidence="1" id="KW-0547">Nucleotide-binding</keyword>
<name>A0ABP0R873_9DINO</name>
<comment type="similarity">
    <text evidence="1">Belongs to the TRAFAC class myosin-kinesin ATPase superfamily. Kinesin family.</text>
</comment>
<dbReference type="EMBL" id="CAXAMM010040773">
    <property type="protein sequence ID" value="CAK9095302.1"/>
    <property type="molecule type" value="Genomic_DNA"/>
</dbReference>
<dbReference type="Pfam" id="PF00225">
    <property type="entry name" value="Kinesin"/>
    <property type="match status" value="1"/>
</dbReference>
<feature type="binding site" evidence="1">
    <location>
        <begin position="44"/>
        <end position="51"/>
    </location>
    <ligand>
        <name>ATP</name>
        <dbReference type="ChEBI" id="CHEBI:30616"/>
    </ligand>
</feature>
<dbReference type="InterPro" id="IPR027417">
    <property type="entry name" value="P-loop_NTPase"/>
</dbReference>
<evidence type="ECO:0000313" key="5">
    <source>
        <dbReference type="Proteomes" id="UP001642464"/>
    </source>
</evidence>
<dbReference type="PANTHER" id="PTHR47972:SF28">
    <property type="entry name" value="KINESIN-LIKE PROTEIN KLP-3"/>
    <property type="match status" value="1"/>
</dbReference>
<dbReference type="Gene3D" id="3.40.850.10">
    <property type="entry name" value="Kinesin motor domain"/>
    <property type="match status" value="1"/>
</dbReference>
<sequence>MDSRVFLFDDLFDGEATDDEIFSSIQDELDAAVAGEAVCILAYGATGSGKTHTVTQLAQRAAGELERQALAMSSGGIKLEITVQLVEIYNDQLRDLLAEGAQPRLRVSVSSSGSALLGAVSQCISSDSAGGAVRQHCQDAGASAADGAGRGWSDGAGVVGAVELAERDSLSEQRVPQEFDGDLGRSTRRLSSGEGEN</sequence>
<dbReference type="PROSITE" id="PS50067">
    <property type="entry name" value="KINESIN_MOTOR_2"/>
    <property type="match status" value="1"/>
</dbReference>
<protein>
    <submittedName>
        <fullName evidence="4">Kinesin-like protein KIN-14L</fullName>
    </submittedName>
</protein>
<gene>
    <name evidence="4" type="ORF">SCF082_LOCUS44769</name>
</gene>
<keyword evidence="1" id="KW-0067">ATP-binding</keyword>
<feature type="domain" description="Kinesin motor" evidence="3">
    <location>
        <begin position="1"/>
        <end position="197"/>
    </location>
</feature>
<dbReference type="SUPFAM" id="SSF52540">
    <property type="entry name" value="P-loop containing nucleoside triphosphate hydrolases"/>
    <property type="match status" value="1"/>
</dbReference>
<keyword evidence="5" id="KW-1185">Reference proteome</keyword>
<dbReference type="InterPro" id="IPR001752">
    <property type="entry name" value="Kinesin_motor_dom"/>
</dbReference>
<dbReference type="InterPro" id="IPR036961">
    <property type="entry name" value="Kinesin_motor_dom_sf"/>
</dbReference>
<feature type="region of interest" description="Disordered" evidence="2">
    <location>
        <begin position="169"/>
        <end position="197"/>
    </location>
</feature>
<feature type="compositionally biased region" description="Basic and acidic residues" evidence="2">
    <location>
        <begin position="169"/>
        <end position="185"/>
    </location>
</feature>
<proteinExistence type="inferred from homology"/>
<evidence type="ECO:0000313" key="4">
    <source>
        <dbReference type="EMBL" id="CAK9095302.1"/>
    </source>
</evidence>
<evidence type="ECO:0000259" key="3">
    <source>
        <dbReference type="PROSITE" id="PS50067"/>
    </source>
</evidence>